<dbReference type="CDD" id="cd16936">
    <property type="entry name" value="HATPase_RsbW-like"/>
    <property type="match status" value="1"/>
</dbReference>
<feature type="region of interest" description="Disordered" evidence="2">
    <location>
        <begin position="1"/>
        <end position="23"/>
    </location>
</feature>
<dbReference type="SUPFAM" id="SSF55874">
    <property type="entry name" value="ATPase domain of HSP90 chaperone/DNA topoisomerase II/histidine kinase"/>
    <property type="match status" value="1"/>
</dbReference>
<dbReference type="Proteomes" id="UP001501721">
    <property type="component" value="Unassembled WGS sequence"/>
</dbReference>
<dbReference type="PANTHER" id="PTHR35526">
    <property type="entry name" value="ANTI-SIGMA-F FACTOR RSBW-RELATED"/>
    <property type="match status" value="1"/>
</dbReference>
<evidence type="ECO:0000256" key="2">
    <source>
        <dbReference type="SAM" id="MobiDB-lite"/>
    </source>
</evidence>
<dbReference type="PANTHER" id="PTHR35526:SF3">
    <property type="entry name" value="ANTI-SIGMA-F FACTOR RSBW"/>
    <property type="match status" value="1"/>
</dbReference>
<gene>
    <name evidence="4" type="ORF">GCM10010422_12210</name>
</gene>
<evidence type="ECO:0000313" key="5">
    <source>
        <dbReference type="Proteomes" id="UP001501721"/>
    </source>
</evidence>
<dbReference type="InterPro" id="IPR050267">
    <property type="entry name" value="Anti-sigma-factor_SerPK"/>
</dbReference>
<dbReference type="RefSeq" id="WP_346164641.1">
    <property type="nucleotide sequence ID" value="NZ_BAAATL010000005.1"/>
</dbReference>
<dbReference type="InterPro" id="IPR036890">
    <property type="entry name" value="HATPase_C_sf"/>
</dbReference>
<evidence type="ECO:0000256" key="1">
    <source>
        <dbReference type="ARBA" id="ARBA00022527"/>
    </source>
</evidence>
<name>A0ABN3KWB2_9ACTN</name>
<organism evidence="4 5">
    <name type="scientific">Streptomyces graminearus</name>
    <dbReference type="NCBI Taxonomy" id="284030"/>
    <lineage>
        <taxon>Bacteria</taxon>
        <taxon>Bacillati</taxon>
        <taxon>Actinomycetota</taxon>
        <taxon>Actinomycetes</taxon>
        <taxon>Kitasatosporales</taxon>
        <taxon>Streptomycetaceae</taxon>
        <taxon>Streptomyces</taxon>
    </lineage>
</organism>
<dbReference type="InterPro" id="IPR003594">
    <property type="entry name" value="HATPase_dom"/>
</dbReference>
<proteinExistence type="predicted"/>
<dbReference type="EMBL" id="BAAATL010000005">
    <property type="protein sequence ID" value="GAA2471391.1"/>
    <property type="molecule type" value="Genomic_DNA"/>
</dbReference>
<evidence type="ECO:0000259" key="3">
    <source>
        <dbReference type="Pfam" id="PF13581"/>
    </source>
</evidence>
<dbReference type="Gene3D" id="3.30.565.10">
    <property type="entry name" value="Histidine kinase-like ATPase, C-terminal domain"/>
    <property type="match status" value="1"/>
</dbReference>
<accession>A0ABN3KWB2</accession>
<sequence>MHLSTGEHGTQSPAEFQVAMPPSPTCAGQARRIADALMRKWAVPSLLTGDVRLVVSELVTNAFLHSGTDVITLSMAVQGGVLRIDVRHHVTRHRPILRRPRDDDEHGRGLLLVKAIADNWQGSWGVSCDGTTTWCELSVAVIR</sequence>
<keyword evidence="4" id="KW-0547">Nucleotide-binding</keyword>
<keyword evidence="1" id="KW-0723">Serine/threonine-protein kinase</keyword>
<keyword evidence="1" id="KW-0808">Transferase</keyword>
<evidence type="ECO:0000313" key="4">
    <source>
        <dbReference type="EMBL" id="GAA2471391.1"/>
    </source>
</evidence>
<reference evidence="4 5" key="1">
    <citation type="journal article" date="2019" name="Int. J. Syst. Evol. Microbiol.">
        <title>The Global Catalogue of Microorganisms (GCM) 10K type strain sequencing project: providing services to taxonomists for standard genome sequencing and annotation.</title>
        <authorList>
            <consortium name="The Broad Institute Genomics Platform"/>
            <consortium name="The Broad Institute Genome Sequencing Center for Infectious Disease"/>
            <person name="Wu L."/>
            <person name="Ma J."/>
        </authorList>
    </citation>
    <scope>NUCLEOTIDE SEQUENCE [LARGE SCALE GENOMIC DNA]</scope>
    <source>
        <strain evidence="4 5">JCM 6923</strain>
    </source>
</reference>
<feature type="domain" description="Histidine kinase/HSP90-like ATPase" evidence="3">
    <location>
        <begin position="21"/>
        <end position="120"/>
    </location>
</feature>
<keyword evidence="1" id="KW-0418">Kinase</keyword>
<comment type="caution">
    <text evidence="4">The sequence shown here is derived from an EMBL/GenBank/DDBJ whole genome shotgun (WGS) entry which is preliminary data.</text>
</comment>
<dbReference type="Pfam" id="PF13581">
    <property type="entry name" value="HATPase_c_2"/>
    <property type="match status" value="1"/>
</dbReference>
<protein>
    <submittedName>
        <fullName evidence="4">ATP-binding protein</fullName>
    </submittedName>
</protein>
<keyword evidence="5" id="KW-1185">Reference proteome</keyword>
<keyword evidence="4" id="KW-0067">ATP-binding</keyword>
<dbReference type="GO" id="GO:0005524">
    <property type="term" value="F:ATP binding"/>
    <property type="evidence" value="ECO:0007669"/>
    <property type="project" value="UniProtKB-KW"/>
</dbReference>